<evidence type="ECO:0000313" key="1">
    <source>
        <dbReference type="EMBL" id="RDU94568.1"/>
    </source>
</evidence>
<keyword evidence="2" id="KW-1185">Reference proteome</keyword>
<gene>
    <name evidence="1" type="ORF">DWV00_33355</name>
</gene>
<dbReference type="AlphaFoldDB" id="A0A3D8JNI2"/>
<sequence length="60" mass="6986">MMFTTAKAELHEHVRLVAETEGYDATLAAKPEIVPTDESLAERRRKEERKLELIDKYELI</sequence>
<comment type="caution">
    <text evidence="1">The sequence shown here is derived from an EMBL/GenBank/DDBJ whole genome shotgun (WGS) entry which is preliminary data.</text>
</comment>
<dbReference type="EMBL" id="QRGA01000034">
    <property type="protein sequence ID" value="RDU94568.1"/>
    <property type="molecule type" value="Genomic_DNA"/>
</dbReference>
<reference evidence="1 2" key="1">
    <citation type="submission" date="2018-08" db="EMBL/GenBank/DDBJ databases">
        <title>Paraburkholderia sp. DHOM06 isolated from forest soil.</title>
        <authorList>
            <person name="Gao Z.-H."/>
            <person name="Qiu L.-H."/>
        </authorList>
    </citation>
    <scope>NUCLEOTIDE SEQUENCE [LARGE SCALE GENOMIC DNA]</scope>
    <source>
        <strain evidence="1 2">DHOM06</strain>
    </source>
</reference>
<proteinExistence type="predicted"/>
<accession>A0A3D8JNI2</accession>
<organism evidence="1 2">
    <name type="scientific">Trinickia dinghuensis</name>
    <dbReference type="NCBI Taxonomy" id="2291023"/>
    <lineage>
        <taxon>Bacteria</taxon>
        <taxon>Pseudomonadati</taxon>
        <taxon>Pseudomonadota</taxon>
        <taxon>Betaproteobacteria</taxon>
        <taxon>Burkholderiales</taxon>
        <taxon>Burkholderiaceae</taxon>
        <taxon>Trinickia</taxon>
    </lineage>
</organism>
<protein>
    <submittedName>
        <fullName evidence="1">Uncharacterized protein</fullName>
    </submittedName>
</protein>
<evidence type="ECO:0000313" key="2">
    <source>
        <dbReference type="Proteomes" id="UP000256838"/>
    </source>
</evidence>
<name>A0A3D8JNI2_9BURK</name>
<dbReference type="Proteomes" id="UP000256838">
    <property type="component" value="Unassembled WGS sequence"/>
</dbReference>